<dbReference type="PROSITE" id="PS00118">
    <property type="entry name" value="PA2_HIS"/>
    <property type="match status" value="1"/>
</dbReference>
<evidence type="ECO:0000313" key="10">
    <source>
        <dbReference type="EMBL" id="KAH1175582.1"/>
    </source>
</evidence>
<dbReference type="GO" id="GO:0005576">
    <property type="term" value="C:extracellular region"/>
    <property type="evidence" value="ECO:0007669"/>
    <property type="project" value="UniProtKB-SubCell"/>
</dbReference>
<dbReference type="InterPro" id="IPR001211">
    <property type="entry name" value="PLA2"/>
</dbReference>
<evidence type="ECO:0000313" key="11">
    <source>
        <dbReference type="Proteomes" id="UP000827986"/>
    </source>
</evidence>
<accession>A0A9D3X8T7</accession>
<feature type="binding site" evidence="4">
    <location>
        <position position="123"/>
    </location>
    <ligand>
        <name>Ca(2+)</name>
        <dbReference type="ChEBI" id="CHEBI:29108"/>
    </ligand>
</feature>
<dbReference type="GO" id="GO:0050482">
    <property type="term" value="P:arachidonate secretion"/>
    <property type="evidence" value="ECO:0007669"/>
    <property type="project" value="InterPro"/>
</dbReference>
<feature type="transmembrane region" description="Helical" evidence="8">
    <location>
        <begin position="59"/>
        <end position="78"/>
    </location>
</feature>
<comment type="similarity">
    <text evidence="6">Belongs to the phospholipase A2 family.</text>
</comment>
<dbReference type="InterPro" id="IPR036444">
    <property type="entry name" value="PLipase_A2_dom_sf"/>
</dbReference>
<dbReference type="GO" id="GO:0047498">
    <property type="term" value="F:calcium-dependent phospholipase A2 activity"/>
    <property type="evidence" value="ECO:0007669"/>
    <property type="project" value="TreeGrafter"/>
</dbReference>
<dbReference type="EC" id="3.1.1.4" evidence="7"/>
<evidence type="ECO:0000256" key="1">
    <source>
        <dbReference type="ARBA" id="ARBA00004613"/>
    </source>
</evidence>
<name>A0A9D3X8T7_9SAUR</name>
<comment type="caution">
    <text evidence="10">The sequence shown here is derived from an EMBL/GenBank/DDBJ whole genome shotgun (WGS) entry which is preliminary data.</text>
</comment>
<gene>
    <name evidence="10" type="ORF">KIL84_022107</name>
</gene>
<organism evidence="10 11">
    <name type="scientific">Mauremys mutica</name>
    <name type="common">yellowpond turtle</name>
    <dbReference type="NCBI Taxonomy" id="74926"/>
    <lineage>
        <taxon>Eukaryota</taxon>
        <taxon>Metazoa</taxon>
        <taxon>Chordata</taxon>
        <taxon>Craniata</taxon>
        <taxon>Vertebrata</taxon>
        <taxon>Euteleostomi</taxon>
        <taxon>Archelosauria</taxon>
        <taxon>Testudinata</taxon>
        <taxon>Testudines</taxon>
        <taxon>Cryptodira</taxon>
        <taxon>Durocryptodira</taxon>
        <taxon>Testudinoidea</taxon>
        <taxon>Geoemydidae</taxon>
        <taxon>Geoemydinae</taxon>
        <taxon>Mauremys</taxon>
    </lineage>
</organism>
<feature type="binding site" evidence="4">
    <location>
        <position position="106"/>
    </location>
    <ligand>
        <name>Ca(2+)</name>
        <dbReference type="ChEBI" id="CHEBI:29108"/>
    </ligand>
</feature>
<feature type="disulfide bond" evidence="5">
    <location>
        <begin position="103"/>
        <end position="119"/>
    </location>
</feature>
<comment type="cofactor">
    <cofactor evidence="4">
        <name>Ca(2+)</name>
        <dbReference type="ChEBI" id="CHEBI:29108"/>
    </cofactor>
    <text evidence="4">Binds 1 Ca(2+) ion per subunit.</text>
</comment>
<comment type="catalytic activity">
    <reaction evidence="7">
        <text>a 1,2-diacyl-sn-glycero-3-phosphocholine + H2O = a 1-acyl-sn-glycero-3-phosphocholine + a fatty acid + H(+)</text>
        <dbReference type="Rhea" id="RHEA:15801"/>
        <dbReference type="ChEBI" id="CHEBI:15377"/>
        <dbReference type="ChEBI" id="CHEBI:15378"/>
        <dbReference type="ChEBI" id="CHEBI:28868"/>
        <dbReference type="ChEBI" id="CHEBI:57643"/>
        <dbReference type="ChEBI" id="CHEBI:58168"/>
        <dbReference type="EC" id="3.1.1.4"/>
    </reaction>
</comment>
<evidence type="ECO:0000256" key="6">
    <source>
        <dbReference type="RuleBase" id="RU003654"/>
    </source>
</evidence>
<dbReference type="CDD" id="cd00125">
    <property type="entry name" value="PLA2c"/>
    <property type="match status" value="1"/>
</dbReference>
<evidence type="ECO:0000256" key="7">
    <source>
        <dbReference type="RuleBase" id="RU361236"/>
    </source>
</evidence>
<dbReference type="PANTHER" id="PTHR11716:SF9">
    <property type="entry name" value="PHOSPHOLIPASE A2, MEMBRANE ASSOCIATED"/>
    <property type="match status" value="1"/>
</dbReference>
<evidence type="ECO:0000256" key="3">
    <source>
        <dbReference type="ARBA" id="ARBA00023157"/>
    </source>
</evidence>
<dbReference type="GO" id="GO:0042130">
    <property type="term" value="P:negative regulation of T cell proliferation"/>
    <property type="evidence" value="ECO:0007669"/>
    <property type="project" value="TreeGrafter"/>
</dbReference>
<evidence type="ECO:0000256" key="4">
    <source>
        <dbReference type="PIRSR" id="PIRSR601211-2"/>
    </source>
</evidence>
<dbReference type="InterPro" id="IPR016090">
    <property type="entry name" value="PLA2-like_dom"/>
</dbReference>
<evidence type="ECO:0000259" key="9">
    <source>
        <dbReference type="SMART" id="SM00085"/>
    </source>
</evidence>
<feature type="binding site" evidence="4">
    <location>
        <position position="104"/>
    </location>
    <ligand>
        <name>Ca(2+)</name>
        <dbReference type="ChEBI" id="CHEBI:29108"/>
    </ligand>
</feature>
<keyword evidence="11" id="KW-1185">Reference proteome</keyword>
<dbReference type="Pfam" id="PF00068">
    <property type="entry name" value="Phospholip_A2_1"/>
    <property type="match status" value="1"/>
</dbReference>
<keyword evidence="7" id="KW-0443">Lipid metabolism</keyword>
<feature type="binding site" evidence="4">
    <location>
        <position position="102"/>
    </location>
    <ligand>
        <name>Ca(2+)</name>
        <dbReference type="ChEBI" id="CHEBI:29108"/>
    </ligand>
</feature>
<dbReference type="GO" id="GO:0016042">
    <property type="term" value="P:lipid catabolic process"/>
    <property type="evidence" value="ECO:0007669"/>
    <property type="project" value="InterPro"/>
</dbReference>
<evidence type="ECO:0000256" key="5">
    <source>
        <dbReference type="PIRSR" id="PIRSR601211-3"/>
    </source>
</evidence>
<proteinExistence type="inferred from homology"/>
<reference evidence="10" key="1">
    <citation type="submission" date="2021-09" db="EMBL/GenBank/DDBJ databases">
        <title>The genome of Mauremys mutica provides insights into the evolution of semi-aquatic lifestyle.</title>
        <authorList>
            <person name="Gong S."/>
            <person name="Gao Y."/>
        </authorList>
    </citation>
    <scope>NUCLEOTIDE SEQUENCE</scope>
    <source>
        <strain evidence="10">MM-2020</strain>
        <tissue evidence="10">Muscle</tissue>
    </source>
</reference>
<comment type="subcellular location">
    <subcellularLocation>
        <location evidence="1 7">Secreted</location>
    </subcellularLocation>
</comment>
<feature type="domain" description="Phospholipase A2-like central" evidence="9">
    <location>
        <begin position="76"/>
        <end position="175"/>
    </location>
</feature>
<keyword evidence="8" id="KW-0472">Membrane</keyword>
<evidence type="ECO:0000256" key="8">
    <source>
        <dbReference type="SAM" id="Phobius"/>
    </source>
</evidence>
<dbReference type="SUPFAM" id="SSF48619">
    <property type="entry name" value="Phospholipase A2, PLA2"/>
    <property type="match status" value="1"/>
</dbReference>
<dbReference type="EMBL" id="JAHDVG010000476">
    <property type="protein sequence ID" value="KAH1175582.1"/>
    <property type="molecule type" value="Genomic_DNA"/>
</dbReference>
<dbReference type="Proteomes" id="UP000827986">
    <property type="component" value="Unassembled WGS sequence"/>
</dbReference>
<dbReference type="SMART" id="SM00085">
    <property type="entry name" value="PA2c"/>
    <property type="match status" value="1"/>
</dbReference>
<keyword evidence="7" id="KW-0378">Hydrolase</keyword>
<dbReference type="InterPro" id="IPR033113">
    <property type="entry name" value="PLA2_histidine"/>
</dbReference>
<keyword evidence="2 7" id="KW-0964">Secreted</keyword>
<keyword evidence="8" id="KW-0812">Transmembrane</keyword>
<keyword evidence="4 7" id="KW-0106">Calcium</keyword>
<dbReference type="PANTHER" id="PTHR11716">
    <property type="entry name" value="PHOSPHOLIPASE A2 FAMILY MEMBER"/>
    <property type="match status" value="1"/>
</dbReference>
<dbReference type="AlphaFoldDB" id="A0A9D3X8T7"/>
<keyword evidence="4" id="KW-0479">Metal-binding</keyword>
<keyword evidence="3 5" id="KW-1015">Disulfide bond</keyword>
<protein>
    <recommendedName>
        <fullName evidence="7">Phospholipase A2</fullName>
        <ecNumber evidence="7">3.1.1.4</ecNumber>
    </recommendedName>
</protein>
<dbReference type="GO" id="GO:0005509">
    <property type="term" value="F:calcium ion binding"/>
    <property type="evidence" value="ECO:0007669"/>
    <property type="project" value="InterPro"/>
</dbReference>
<dbReference type="Gene3D" id="1.20.90.10">
    <property type="entry name" value="Phospholipase A2 domain"/>
    <property type="match status" value="1"/>
</dbReference>
<evidence type="ECO:0000256" key="2">
    <source>
        <dbReference type="ARBA" id="ARBA00022525"/>
    </source>
</evidence>
<dbReference type="GO" id="GO:0006644">
    <property type="term" value="P:phospholipid metabolic process"/>
    <property type="evidence" value="ECO:0007669"/>
    <property type="project" value="InterPro"/>
</dbReference>
<dbReference type="PRINTS" id="PR00389">
    <property type="entry name" value="PHPHLIPASEA2"/>
</dbReference>
<keyword evidence="8" id="KW-1133">Transmembrane helix</keyword>
<dbReference type="GO" id="GO:0005543">
    <property type="term" value="F:phospholipid binding"/>
    <property type="evidence" value="ECO:0007669"/>
    <property type="project" value="TreeGrafter"/>
</dbReference>
<sequence length="180" mass="20454">MKFEYSIMRSAQMRSMSSQRGGTDRLYKVNLSLSEIRSQPELQRLSQAQKRPCMKMKNLLVFALLFAYGAVMTRGSLWELQKMIKQVTGKNALWNYSMYGCYCGSGGKGTPKDDTDQCCQLHDCCYKRLKGHGCNAKLNTYSYFYLTGRIYCGELAPGQKDGDSVLFLLLNQRIALLLGF</sequence>